<organism evidence="4 5">
    <name type="scientific">Urochloa decumbens</name>
    <dbReference type="NCBI Taxonomy" id="240449"/>
    <lineage>
        <taxon>Eukaryota</taxon>
        <taxon>Viridiplantae</taxon>
        <taxon>Streptophyta</taxon>
        <taxon>Embryophyta</taxon>
        <taxon>Tracheophyta</taxon>
        <taxon>Spermatophyta</taxon>
        <taxon>Magnoliopsida</taxon>
        <taxon>Liliopsida</taxon>
        <taxon>Poales</taxon>
        <taxon>Poaceae</taxon>
        <taxon>PACMAD clade</taxon>
        <taxon>Panicoideae</taxon>
        <taxon>Panicodae</taxon>
        <taxon>Paniceae</taxon>
        <taxon>Melinidinae</taxon>
        <taxon>Urochloa</taxon>
    </lineage>
</organism>
<dbReference type="PANTHER" id="PTHR31662:SF1">
    <property type="entry name" value="OS01G0249900 PROTEIN"/>
    <property type="match status" value="1"/>
</dbReference>
<accession>A0ABC9GYV9</accession>
<dbReference type="AlphaFoldDB" id="A0ABC9GYV9"/>
<dbReference type="PANTHER" id="PTHR31662">
    <property type="entry name" value="BNAANNG10740D PROTEIN-RELATED"/>
    <property type="match status" value="1"/>
</dbReference>
<feature type="compositionally biased region" description="Pro residues" evidence="2">
    <location>
        <begin position="38"/>
        <end position="55"/>
    </location>
</feature>
<proteinExistence type="inferred from homology"/>
<dbReference type="Proteomes" id="UP001497457">
    <property type="component" value="Unassembled WGS sequence"/>
</dbReference>
<feature type="region of interest" description="Disordered" evidence="2">
    <location>
        <begin position="1"/>
        <end position="83"/>
    </location>
</feature>
<dbReference type="InterPro" id="IPR053932">
    <property type="entry name" value="GeBP-like_DBD"/>
</dbReference>
<sequence>MADDPQPLAAAASSSAGDDDDEGTDTDASNSDIANHQDPPPLPDATSGPPPPPAAAEPTGAAPAPPPLPPPPQPQGTGAAAEDSRRLFQRLWTDEEELLILRGFLDFTARRGTTFASHQYDTGPFYEEIRRRLSFDFTKSQLIEKLRRLKKKYRVCAARVAAQGAAFAFRSAHEGAIYDVARHIWRPAFRRGEGGAAAAGDASDEDDINPAAAAAAAAALPPNATEDGGSVSAPTPRGRGGRRVRRRTAQELEAPALPPSSAPMSNDVVQEPLVVSVENLVPAFAPPPPVQVPIVSPVAATPSPMPAAAGGSAEEVLRTILSPLLREFVSSVAVAGQAGLGLGFGAGFGGIGGFDILGLGLGAGGPNTGMPDDEKWRQQQILELEVYLKRIELIREQVTAALQELRSSEGTQQSHRQQCRIQT</sequence>
<comment type="caution">
    <text evidence="4">The sequence shown here is derived from an EMBL/GenBank/DDBJ whole genome shotgun (WGS) entry which is preliminary data.</text>
</comment>
<feature type="domain" description="Glabrous enhancer-binding protein-like DBD" evidence="3">
    <location>
        <begin position="88"/>
        <end position="185"/>
    </location>
</feature>
<gene>
    <name evidence="4" type="ORF">URODEC1_LOCUS119999</name>
</gene>
<dbReference type="GO" id="GO:0010468">
    <property type="term" value="P:regulation of gene expression"/>
    <property type="evidence" value="ECO:0007669"/>
    <property type="project" value="UniProtKB-ARBA"/>
</dbReference>
<evidence type="ECO:0000259" key="3">
    <source>
        <dbReference type="Pfam" id="PF04504"/>
    </source>
</evidence>
<dbReference type="Pfam" id="PF04504">
    <property type="entry name" value="GeBP-like_DBD"/>
    <property type="match status" value="1"/>
</dbReference>
<evidence type="ECO:0000256" key="1">
    <source>
        <dbReference type="ARBA" id="ARBA00010820"/>
    </source>
</evidence>
<evidence type="ECO:0000313" key="5">
    <source>
        <dbReference type="Proteomes" id="UP001497457"/>
    </source>
</evidence>
<reference evidence="4 5" key="1">
    <citation type="submission" date="2024-10" db="EMBL/GenBank/DDBJ databases">
        <authorList>
            <person name="Ryan C."/>
        </authorList>
    </citation>
    <scope>NUCLEOTIDE SEQUENCE [LARGE SCALE GENOMIC DNA]</scope>
</reference>
<dbReference type="EMBL" id="CAXIPR030000568">
    <property type="protein sequence ID" value="CAM0146421.1"/>
    <property type="molecule type" value="Genomic_DNA"/>
</dbReference>
<comment type="similarity">
    <text evidence="1">Belongs to the GeBP family.</text>
</comment>
<evidence type="ECO:0000256" key="2">
    <source>
        <dbReference type="SAM" id="MobiDB-lite"/>
    </source>
</evidence>
<evidence type="ECO:0000313" key="4">
    <source>
        <dbReference type="EMBL" id="CAM0146421.1"/>
    </source>
</evidence>
<keyword evidence="5" id="KW-1185">Reference proteome</keyword>
<feature type="compositionally biased region" description="Pro residues" evidence="2">
    <location>
        <begin position="63"/>
        <end position="74"/>
    </location>
</feature>
<feature type="region of interest" description="Disordered" evidence="2">
    <location>
        <begin position="214"/>
        <end position="246"/>
    </location>
</feature>
<name>A0ABC9GYV9_9POAL</name>
<dbReference type="InterPro" id="IPR007592">
    <property type="entry name" value="GEBP"/>
</dbReference>
<protein>
    <recommendedName>
        <fullName evidence="3">Glabrous enhancer-binding protein-like DBD domain-containing protein</fullName>
    </recommendedName>
</protein>